<dbReference type="EMBL" id="GGFL01008351">
    <property type="protein sequence ID" value="MBW72529.1"/>
    <property type="molecule type" value="Transcribed_RNA"/>
</dbReference>
<accession>A0A2M4D4R0</accession>
<proteinExistence type="predicted"/>
<evidence type="ECO:0000256" key="1">
    <source>
        <dbReference type="SAM" id="SignalP"/>
    </source>
</evidence>
<dbReference type="AlphaFoldDB" id="A0A2M4D4R0"/>
<sequence>MLGCAFFNSLAELLILLLLFKSNKEEANDNRKTVILLCFVRSEYSRITARVSCCGIELPSLYFAFIYR</sequence>
<feature type="signal peptide" evidence="1">
    <location>
        <begin position="1"/>
        <end position="27"/>
    </location>
</feature>
<organism evidence="2">
    <name type="scientific">Anopheles darlingi</name>
    <name type="common">Mosquito</name>
    <dbReference type="NCBI Taxonomy" id="43151"/>
    <lineage>
        <taxon>Eukaryota</taxon>
        <taxon>Metazoa</taxon>
        <taxon>Ecdysozoa</taxon>
        <taxon>Arthropoda</taxon>
        <taxon>Hexapoda</taxon>
        <taxon>Insecta</taxon>
        <taxon>Pterygota</taxon>
        <taxon>Neoptera</taxon>
        <taxon>Endopterygota</taxon>
        <taxon>Diptera</taxon>
        <taxon>Nematocera</taxon>
        <taxon>Culicoidea</taxon>
        <taxon>Culicidae</taxon>
        <taxon>Anophelinae</taxon>
        <taxon>Anopheles</taxon>
    </lineage>
</organism>
<reference evidence="2" key="1">
    <citation type="submission" date="2018-01" db="EMBL/GenBank/DDBJ databases">
        <title>An insight into the sialome of Amazonian anophelines.</title>
        <authorList>
            <person name="Ribeiro J.M."/>
            <person name="Scarpassa V."/>
            <person name="Calvo E."/>
        </authorList>
    </citation>
    <scope>NUCLEOTIDE SEQUENCE</scope>
</reference>
<protein>
    <submittedName>
        <fullName evidence="2">Putative secreted protein</fullName>
    </submittedName>
</protein>
<evidence type="ECO:0000313" key="2">
    <source>
        <dbReference type="EMBL" id="MBW72529.1"/>
    </source>
</evidence>
<keyword evidence="1" id="KW-0732">Signal</keyword>
<feature type="chain" id="PRO_5014811603" evidence="1">
    <location>
        <begin position="28"/>
        <end position="68"/>
    </location>
</feature>
<name>A0A2M4D4R0_ANODA</name>